<dbReference type="EMBL" id="JBHSTE010000001">
    <property type="protein sequence ID" value="MFC6331402.1"/>
    <property type="molecule type" value="Genomic_DNA"/>
</dbReference>
<proteinExistence type="inferred from homology"/>
<dbReference type="PANTHER" id="PTHR22550:SF5">
    <property type="entry name" value="LEUCINE ZIPPER PROTEIN 4"/>
    <property type="match status" value="1"/>
</dbReference>
<protein>
    <submittedName>
        <fullName evidence="4">Spore germination protein</fullName>
    </submittedName>
</protein>
<organism evidence="4 5">
    <name type="scientific">Paenibacillus septentrionalis</name>
    <dbReference type="NCBI Taxonomy" id="429342"/>
    <lineage>
        <taxon>Bacteria</taxon>
        <taxon>Bacillati</taxon>
        <taxon>Bacillota</taxon>
        <taxon>Bacilli</taxon>
        <taxon>Bacillales</taxon>
        <taxon>Paenibacillaceae</taxon>
        <taxon>Paenibacillus</taxon>
    </lineage>
</organism>
<gene>
    <name evidence="4" type="ORF">ACFP56_02125</name>
</gene>
<feature type="transmembrane region" description="Helical" evidence="3">
    <location>
        <begin position="301"/>
        <end position="320"/>
    </location>
</feature>
<feature type="transmembrane region" description="Helical" evidence="3">
    <location>
        <begin position="424"/>
        <end position="449"/>
    </location>
</feature>
<dbReference type="Proteomes" id="UP001596233">
    <property type="component" value="Unassembled WGS sequence"/>
</dbReference>
<keyword evidence="3" id="KW-1133">Transmembrane helix</keyword>
<dbReference type="PANTHER" id="PTHR22550">
    <property type="entry name" value="SPORE GERMINATION PROTEIN"/>
    <property type="match status" value="1"/>
</dbReference>
<dbReference type="Pfam" id="PF03323">
    <property type="entry name" value="GerA"/>
    <property type="match status" value="1"/>
</dbReference>
<keyword evidence="2 3" id="KW-0472">Membrane</keyword>
<evidence type="ECO:0000256" key="2">
    <source>
        <dbReference type="ARBA" id="ARBA00023136"/>
    </source>
</evidence>
<dbReference type="InterPro" id="IPR050768">
    <property type="entry name" value="UPF0353/GerABKA_families"/>
</dbReference>
<accession>A0ABW1UY62</accession>
<sequence length="512" mass="56976">MHSHSDSLAELDSMQTSEFEVIHDRLEKNLDALMAASGHSTDVVVRRLKPVGHAQEMAIIYIAGLVENDTIMNNIIEPLQQMKAYQASILESVKQAVTVSELKTAQSLHAALISLYEGHTIILMDGQAIAYTGNSSGGERRNITEPTTQMIIRGPRDSFTESIITNTALIRRKIRSPKLWLETFHLGTVSKTAVSIMYIDGIVQPSIVEEVKKRIQNIKIDSILESGYIEEYIQDKTLTPFPTIQNTDRPDTSAAALLEGRVVIIVDGSPFVLIVPTLFNQFFQASEDYYQRWDVSSLIRLLRYVAFFIASFAPAIYIAITTYHQEMVPSPLLFTLAAQREGTPFPAFIEAVIMELVFEVLREAAIRTGKAIGNSISIVGTLVIGQAAVEAGIVAAAMVIVVAITAISNFVLPSYNLGIAARIIRFLFMALAATLGLYGITVGLIVMILHLCNLKSFGIPYLSSLAPYYKDDQQDVLIRLPRWMMIKRPAPFRNWNENRESKNILENKLEKK</sequence>
<dbReference type="PIRSF" id="PIRSF005690">
    <property type="entry name" value="GerBA"/>
    <property type="match status" value="1"/>
</dbReference>
<keyword evidence="5" id="KW-1185">Reference proteome</keyword>
<evidence type="ECO:0000313" key="5">
    <source>
        <dbReference type="Proteomes" id="UP001596233"/>
    </source>
</evidence>
<name>A0ABW1UY62_9BACL</name>
<comment type="similarity">
    <text evidence="1">Belongs to the GerABKA family.</text>
</comment>
<keyword evidence="3" id="KW-0812">Transmembrane</keyword>
<evidence type="ECO:0000256" key="1">
    <source>
        <dbReference type="ARBA" id="ARBA00005278"/>
    </source>
</evidence>
<comment type="caution">
    <text evidence="4">The sequence shown here is derived from an EMBL/GenBank/DDBJ whole genome shotgun (WGS) entry which is preliminary data.</text>
</comment>
<dbReference type="RefSeq" id="WP_379230609.1">
    <property type="nucleotide sequence ID" value="NZ_JBHSTE010000001.1"/>
</dbReference>
<reference evidence="5" key="1">
    <citation type="journal article" date="2019" name="Int. J. Syst. Evol. Microbiol.">
        <title>The Global Catalogue of Microorganisms (GCM) 10K type strain sequencing project: providing services to taxonomists for standard genome sequencing and annotation.</title>
        <authorList>
            <consortium name="The Broad Institute Genomics Platform"/>
            <consortium name="The Broad Institute Genome Sequencing Center for Infectious Disease"/>
            <person name="Wu L."/>
            <person name="Ma J."/>
        </authorList>
    </citation>
    <scope>NUCLEOTIDE SEQUENCE [LARGE SCALE GENOMIC DNA]</scope>
    <source>
        <strain evidence="5">PCU 280</strain>
    </source>
</reference>
<dbReference type="InterPro" id="IPR004995">
    <property type="entry name" value="Spore_Ger"/>
</dbReference>
<evidence type="ECO:0000256" key="3">
    <source>
        <dbReference type="SAM" id="Phobius"/>
    </source>
</evidence>
<feature type="transmembrane region" description="Helical" evidence="3">
    <location>
        <begin position="391"/>
        <end position="412"/>
    </location>
</feature>
<evidence type="ECO:0000313" key="4">
    <source>
        <dbReference type="EMBL" id="MFC6331402.1"/>
    </source>
</evidence>